<organism evidence="1 2">
    <name type="scientific">Macrostomum lignano</name>
    <dbReference type="NCBI Taxonomy" id="282301"/>
    <lineage>
        <taxon>Eukaryota</taxon>
        <taxon>Metazoa</taxon>
        <taxon>Spiralia</taxon>
        <taxon>Lophotrochozoa</taxon>
        <taxon>Platyhelminthes</taxon>
        <taxon>Rhabditophora</taxon>
        <taxon>Macrostomorpha</taxon>
        <taxon>Macrostomida</taxon>
        <taxon>Macrostomidae</taxon>
        <taxon>Macrostomum</taxon>
    </lineage>
</organism>
<protein>
    <submittedName>
        <fullName evidence="1">Uncharacterized protein</fullName>
    </submittedName>
</protein>
<keyword evidence="2" id="KW-1185">Reference proteome</keyword>
<proteinExistence type="predicted"/>
<dbReference type="AlphaFoldDB" id="A0A267FV46"/>
<dbReference type="EMBL" id="NIVC01000732">
    <property type="protein sequence ID" value="PAA77606.1"/>
    <property type="molecule type" value="Genomic_DNA"/>
</dbReference>
<evidence type="ECO:0000313" key="1">
    <source>
        <dbReference type="EMBL" id="PAA77606.1"/>
    </source>
</evidence>
<name>A0A267FV46_9PLAT</name>
<gene>
    <name evidence="1" type="ORF">BOX15_Mlig025766g2</name>
</gene>
<dbReference type="Proteomes" id="UP000215902">
    <property type="component" value="Unassembled WGS sequence"/>
</dbReference>
<accession>A0A267FV46</accession>
<comment type="caution">
    <text evidence="1">The sequence shown here is derived from an EMBL/GenBank/DDBJ whole genome shotgun (WGS) entry which is preliminary data.</text>
</comment>
<sequence length="208" mass="23160">MPDKIVVAISNSFSFLMELKKERNGGGVPAAVQRRSYENNVTWFQFILDSQEDGRLVPKRQQQQRHVTVWHVWQANTVVGKEPESETSDRSYTVRLPRKSPDSIGTEAVIEDVFGMAFKIESSTDYQQFLSSYHRIECQVTGASSVPIGGSPSIYKTLVEVGDAASDQLDVVHIREVLNDVHLFQSGQVDIANNATDGVPSSALLIEY</sequence>
<reference evidence="1 2" key="1">
    <citation type="submission" date="2017-06" db="EMBL/GenBank/DDBJ databases">
        <title>A platform for efficient transgenesis in Macrostomum lignano, a flatworm model organism for stem cell research.</title>
        <authorList>
            <person name="Berezikov E."/>
        </authorList>
    </citation>
    <scope>NUCLEOTIDE SEQUENCE [LARGE SCALE GENOMIC DNA]</scope>
    <source>
        <strain evidence="1">DV1</strain>
        <tissue evidence="1">Whole organism</tissue>
    </source>
</reference>
<evidence type="ECO:0000313" key="2">
    <source>
        <dbReference type="Proteomes" id="UP000215902"/>
    </source>
</evidence>